<sequence>MISTMSLNIIEPKPLLASAHCQEIHSGHFMVSNIDDSESETEETEVLCHELHGEDSTRDVVDSTSSREKSWLAFEDLASLFKYLEIAYTGKLTSPKWNQFRGLRFAIKNKIRLNNIIWREYHMQFIRKEKPCIVHFQAPHTENHSLPEAVVMEGKYWKRRTSTICREYGLWRLFAKNRLHPKTHRSLSNYVDDVLVPSGLISFKNRQGDLAKGGNLVDSDDWGFSPSAFLDDIMMDFDENLDFFYQQPLTFPNPKDLALLGIGDIMQPGLLQFQPNPDSPQGEFAPQAQMPPTRFTAEGNRNTSSIRSRNISGVYQSGKKMCAIPEETSMPLNTSAFAYPSAELPVSENRFRGLEDPACASNLYPTKSNSDEAAEPGPINFGCSVLSYERQGEVSVDGGAYREPGDQNELRLHPPFEYVPGQQQSAVGRHSHIAKQYPTPSFAKNKNLTPANHQNEKTMKQLFHGEFCDNSFTERGESEPVSSTPTLLTALLHGSEPPKKITNNSTSPRLHQNDNFHGSCTVPLLCSALTTPLSTQSSLVRQSTQMHPQLKNDSSKTQPAFLEPHLYQVGTAPSLITDSQQPMEAGRTQSERPGGLYTVESSKADSNDLLMSAKPNSTNKDRYSGSILKAAAILPSLPLTQVTAPAPSFDTENFSTVQNMLVESTNAIDTEDLRRWDYVDSNAFASTRFTADSDSAVHTVPVGVRTALNSLREVHSDRLQNVELKPMNAFSADQMEDVIKSEVEPISLMLGSPPNTRVVERARLSCPVSKTTPSSSGFPHSSSFSSQAGFSHQTETGRHRTISAHEYSDLCGPQTVTLSQDIPCERGKLTQNFEDKKSLHSWQRPPEKEELSFFLPASSSELGAVPGSEPDKGMPIPVFRNSNESTLSSKGRSNSAGNLFALPQPLLTYGSKPDSTATMSSYSSNEVLSPTLCTQSGVAYTSSSPSSPHNTFEVESSTKSPVINTSEERRRRSMHTGLQTLKQLIRFHSTLEGPAGGSRLAARRRADGRDLSTTLSTVCQRELASREYEESKEELLPLLMRPTANTECGLEGSFSTPGSEGNSSGRTSKAATLRNAADLIRRMRDERNALDAQCRSFRNEIGALRAAINTCCEKLPPSGAAPSRQTAEYSLTSHSREWFRFYVQKQTEISWKFYIFSLIVGELFESYCAMVNTVSQEHFVRSLFGWLDQHCSLVHLRPAITQAMCELSRTTAVLQDPTHLPDQARRAAAASLSGLKFNRSFPGWNGHETRNSDTLDAGKIGGSS</sequence>
<keyword evidence="5" id="KW-0539">Nucleus</keyword>
<keyword evidence="2" id="KW-0805">Transcription regulation</keyword>
<evidence type="ECO:0000256" key="6">
    <source>
        <dbReference type="SAM" id="Coils"/>
    </source>
</evidence>
<keyword evidence="4" id="KW-0804">Transcription</keyword>
<evidence type="ECO:0000256" key="3">
    <source>
        <dbReference type="ARBA" id="ARBA00023125"/>
    </source>
</evidence>
<evidence type="ECO:0000259" key="8">
    <source>
        <dbReference type="SMART" id="SM00353"/>
    </source>
</evidence>
<keyword evidence="3" id="KW-0238">DNA-binding</keyword>
<evidence type="ECO:0000256" key="5">
    <source>
        <dbReference type="ARBA" id="ARBA00023242"/>
    </source>
</evidence>
<protein>
    <recommendedName>
        <fullName evidence="8">BHLH domain-containing protein</fullName>
    </recommendedName>
</protein>
<dbReference type="SUPFAM" id="SSF47459">
    <property type="entry name" value="HLH, helix-loop-helix DNA-binding domain"/>
    <property type="match status" value="1"/>
</dbReference>
<dbReference type="Proteomes" id="UP001497525">
    <property type="component" value="Unassembled WGS sequence"/>
</dbReference>
<dbReference type="InterPro" id="IPR036638">
    <property type="entry name" value="HLH_DNA-bd_sf"/>
</dbReference>
<feature type="region of interest" description="Disordered" evidence="7">
    <location>
        <begin position="574"/>
        <end position="603"/>
    </location>
</feature>
<organism evidence="9 10">
    <name type="scientific">Calicophoron daubneyi</name>
    <name type="common">Rumen fluke</name>
    <name type="synonym">Paramphistomum daubneyi</name>
    <dbReference type="NCBI Taxonomy" id="300641"/>
    <lineage>
        <taxon>Eukaryota</taxon>
        <taxon>Metazoa</taxon>
        <taxon>Spiralia</taxon>
        <taxon>Lophotrochozoa</taxon>
        <taxon>Platyhelminthes</taxon>
        <taxon>Trematoda</taxon>
        <taxon>Digenea</taxon>
        <taxon>Plagiorchiida</taxon>
        <taxon>Pronocephalata</taxon>
        <taxon>Paramphistomoidea</taxon>
        <taxon>Paramphistomidae</taxon>
        <taxon>Calicophoron</taxon>
    </lineage>
</organism>
<feature type="coiled-coil region" evidence="6">
    <location>
        <begin position="1073"/>
        <end position="1100"/>
    </location>
</feature>
<dbReference type="GO" id="GO:0046983">
    <property type="term" value="F:protein dimerization activity"/>
    <property type="evidence" value="ECO:0007669"/>
    <property type="project" value="InterPro"/>
</dbReference>
<evidence type="ECO:0000313" key="9">
    <source>
        <dbReference type="EMBL" id="CAL5130169.1"/>
    </source>
</evidence>
<evidence type="ECO:0000256" key="4">
    <source>
        <dbReference type="ARBA" id="ARBA00023163"/>
    </source>
</evidence>
<name>A0AAV2T2G6_CALDB</name>
<reference evidence="9" key="1">
    <citation type="submission" date="2024-06" db="EMBL/GenBank/DDBJ databases">
        <authorList>
            <person name="Liu X."/>
            <person name="Lenzi L."/>
            <person name="Haldenby T S."/>
            <person name="Uol C."/>
        </authorList>
    </citation>
    <scope>NUCLEOTIDE SEQUENCE</scope>
</reference>
<evidence type="ECO:0000256" key="7">
    <source>
        <dbReference type="SAM" id="MobiDB-lite"/>
    </source>
</evidence>
<proteinExistence type="predicted"/>
<evidence type="ECO:0000313" key="10">
    <source>
        <dbReference type="Proteomes" id="UP001497525"/>
    </source>
</evidence>
<dbReference type="InterPro" id="IPR052207">
    <property type="entry name" value="Max-like/E-box_TFs"/>
</dbReference>
<feature type="compositionally biased region" description="Polar residues" evidence="7">
    <location>
        <begin position="939"/>
        <end position="965"/>
    </location>
</feature>
<feature type="domain" description="BHLH" evidence="8">
    <location>
        <begin position="964"/>
        <end position="1089"/>
    </location>
</feature>
<keyword evidence="6" id="KW-0175">Coiled coil</keyword>
<gene>
    <name evidence="9" type="ORF">CDAUBV1_LOCUS1608</name>
</gene>
<dbReference type="PANTHER" id="PTHR15741">
    <property type="entry name" value="BASIC HELIX-LOOP-HELIX ZIP TRANSCRIPTION FACTOR"/>
    <property type="match status" value="1"/>
</dbReference>
<feature type="region of interest" description="Disordered" evidence="7">
    <location>
        <begin position="769"/>
        <end position="789"/>
    </location>
</feature>
<dbReference type="AlphaFoldDB" id="A0AAV2T2G6"/>
<feature type="region of interest" description="Disordered" evidence="7">
    <location>
        <begin position="939"/>
        <end position="973"/>
    </location>
</feature>
<accession>A0AAV2T2G6</accession>
<dbReference type="GO" id="GO:0000978">
    <property type="term" value="F:RNA polymerase II cis-regulatory region sequence-specific DNA binding"/>
    <property type="evidence" value="ECO:0007669"/>
    <property type="project" value="TreeGrafter"/>
</dbReference>
<dbReference type="EMBL" id="CAXLJL010000057">
    <property type="protein sequence ID" value="CAL5130169.1"/>
    <property type="molecule type" value="Genomic_DNA"/>
</dbReference>
<dbReference type="InterPro" id="IPR011598">
    <property type="entry name" value="bHLH_dom"/>
</dbReference>
<dbReference type="Gene3D" id="4.10.280.10">
    <property type="entry name" value="Helix-loop-helix DNA-binding domain"/>
    <property type="match status" value="1"/>
</dbReference>
<feature type="compositionally biased region" description="Low complexity" evidence="7">
    <location>
        <begin position="773"/>
        <end position="789"/>
    </location>
</feature>
<feature type="region of interest" description="Disordered" evidence="7">
    <location>
        <begin position="993"/>
        <end position="1013"/>
    </location>
</feature>
<feature type="compositionally biased region" description="Polar residues" evidence="7">
    <location>
        <begin position="1053"/>
        <end position="1070"/>
    </location>
</feature>
<dbReference type="GO" id="GO:0005634">
    <property type="term" value="C:nucleus"/>
    <property type="evidence" value="ECO:0007669"/>
    <property type="project" value="UniProtKB-SubCell"/>
</dbReference>
<comment type="subcellular location">
    <subcellularLocation>
        <location evidence="1">Nucleus</location>
    </subcellularLocation>
</comment>
<comment type="caution">
    <text evidence="9">The sequence shown here is derived from an EMBL/GenBank/DDBJ whole genome shotgun (WGS) entry which is preliminary data.</text>
</comment>
<evidence type="ECO:0000256" key="1">
    <source>
        <dbReference type="ARBA" id="ARBA00004123"/>
    </source>
</evidence>
<dbReference type="CDD" id="cd21739">
    <property type="entry name" value="NES2-NLS_ChREBP-like"/>
    <property type="match status" value="1"/>
</dbReference>
<evidence type="ECO:0000256" key="2">
    <source>
        <dbReference type="ARBA" id="ARBA00023015"/>
    </source>
</evidence>
<feature type="region of interest" description="Disordered" evidence="7">
    <location>
        <begin position="1047"/>
        <end position="1070"/>
    </location>
</feature>
<dbReference type="GO" id="GO:0000981">
    <property type="term" value="F:DNA-binding transcription factor activity, RNA polymerase II-specific"/>
    <property type="evidence" value="ECO:0007669"/>
    <property type="project" value="TreeGrafter"/>
</dbReference>
<dbReference type="SMART" id="SM00353">
    <property type="entry name" value="HLH"/>
    <property type="match status" value="1"/>
</dbReference>
<dbReference type="PANTHER" id="PTHR15741:SF37">
    <property type="entry name" value="LD38259P"/>
    <property type="match status" value="1"/>
</dbReference>